<dbReference type="Gene3D" id="3.10.129.10">
    <property type="entry name" value="Hotdog Thioesterase"/>
    <property type="match status" value="1"/>
</dbReference>
<evidence type="ECO:0000313" key="2">
    <source>
        <dbReference type="Proteomes" id="UP000182108"/>
    </source>
</evidence>
<dbReference type="Proteomes" id="UP000182108">
    <property type="component" value="Unassembled WGS sequence"/>
</dbReference>
<name>A0A0K6IWP6_9PROT</name>
<dbReference type="OrthoDB" id="9799036at2"/>
<dbReference type="InterPro" id="IPR029069">
    <property type="entry name" value="HotDog_dom_sf"/>
</dbReference>
<reference evidence="2" key="1">
    <citation type="submission" date="2015-08" db="EMBL/GenBank/DDBJ databases">
        <authorList>
            <person name="Babu N.S."/>
            <person name="Beckwith C.J."/>
            <person name="Beseler K.G."/>
            <person name="Brison A."/>
            <person name="Carone J.V."/>
            <person name="Caskin T.P."/>
            <person name="Diamond M."/>
            <person name="Durham M.E."/>
            <person name="Foxe J.M."/>
            <person name="Go M."/>
            <person name="Henderson B.A."/>
            <person name="Jones I.B."/>
            <person name="McGettigan J.A."/>
            <person name="Micheletti S.J."/>
            <person name="Nasrallah M.E."/>
            <person name="Ortiz D."/>
            <person name="Piller C.R."/>
            <person name="Privatt S.R."/>
            <person name="Schneider S.L."/>
            <person name="Sharp S."/>
            <person name="Smith T.C."/>
            <person name="Stanton J.D."/>
            <person name="Ullery H.E."/>
            <person name="Wilson R.J."/>
            <person name="Serrano M.G."/>
            <person name="Buck G."/>
            <person name="Lee V."/>
            <person name="Wang Y."/>
            <person name="Carvalho R."/>
            <person name="Voegtly L."/>
            <person name="Shi R."/>
            <person name="Duckworth R."/>
            <person name="Johnson A."/>
            <person name="Loviza R."/>
            <person name="Walstead R."/>
            <person name="Shah Z."/>
            <person name="Kiflezghi M."/>
            <person name="Wade K."/>
            <person name="Ball S.L."/>
            <person name="Bradley K.W."/>
            <person name="Asai D.J."/>
            <person name="Bowman C.A."/>
            <person name="Russell D.A."/>
            <person name="Pope W.H."/>
            <person name="Jacobs-Sera D."/>
            <person name="Hendrix R.W."/>
            <person name="Hatfull G.F."/>
        </authorList>
    </citation>
    <scope>NUCLEOTIDE SEQUENCE [LARGE SCALE GENOMIC DNA]</scope>
    <source>
        <strain evidence="2">JCM 19170</strain>
    </source>
</reference>
<dbReference type="CDD" id="cd00586">
    <property type="entry name" value="4HBT"/>
    <property type="match status" value="1"/>
</dbReference>
<organism evidence="1 2">
    <name type="scientific">Tepidiphilus thermophilus</name>
    <dbReference type="NCBI Taxonomy" id="876478"/>
    <lineage>
        <taxon>Bacteria</taxon>
        <taxon>Pseudomonadati</taxon>
        <taxon>Pseudomonadota</taxon>
        <taxon>Hydrogenophilia</taxon>
        <taxon>Hydrogenophilales</taxon>
        <taxon>Hydrogenophilaceae</taxon>
        <taxon>Tepidiphilus</taxon>
    </lineage>
</organism>
<dbReference type="SUPFAM" id="SSF54637">
    <property type="entry name" value="Thioesterase/thiol ester dehydrase-isomerase"/>
    <property type="match status" value="1"/>
</dbReference>
<keyword evidence="2" id="KW-1185">Reference proteome</keyword>
<dbReference type="InterPro" id="IPR050563">
    <property type="entry name" value="4-hydroxybenzoyl-CoA_TE"/>
</dbReference>
<dbReference type="AlphaFoldDB" id="A0A0K6IWP6"/>
<dbReference type="RefSeq" id="WP_055423826.1">
    <property type="nucleotide sequence ID" value="NZ_CYHH01000008.1"/>
</dbReference>
<protein>
    <submittedName>
        <fullName evidence="1">Acyl-CoA thioesterase FadM</fullName>
    </submittedName>
</protein>
<evidence type="ECO:0000313" key="1">
    <source>
        <dbReference type="EMBL" id="CUB07546.1"/>
    </source>
</evidence>
<proteinExistence type="predicted"/>
<accession>A0A0K6IWP6</accession>
<dbReference type="GO" id="GO:0047617">
    <property type="term" value="F:fatty acyl-CoA hydrolase activity"/>
    <property type="evidence" value="ECO:0007669"/>
    <property type="project" value="TreeGrafter"/>
</dbReference>
<dbReference type="PANTHER" id="PTHR31793">
    <property type="entry name" value="4-HYDROXYBENZOYL-COA THIOESTERASE FAMILY MEMBER"/>
    <property type="match status" value="1"/>
</dbReference>
<dbReference type="EMBL" id="CYHH01000008">
    <property type="protein sequence ID" value="CUB07546.1"/>
    <property type="molecule type" value="Genomic_DNA"/>
</dbReference>
<dbReference type="PANTHER" id="PTHR31793:SF24">
    <property type="entry name" value="LONG-CHAIN ACYL-COA THIOESTERASE FADM"/>
    <property type="match status" value="1"/>
</dbReference>
<dbReference type="Pfam" id="PF13279">
    <property type="entry name" value="4HBT_2"/>
    <property type="match status" value="1"/>
</dbReference>
<sequence>MTQRPAHARKVLTTKIPVRWGDMDAFGHVNNTIYFRYFEQARVEWLEALGYRGVAGVSPSPVLVHADCNFLKPVTYPAVCEVTVYAGEPGRSSVTSWYELRLVGDETLYATGSGKMVWVDAATGRSTPLPDDLRRALSGSPG</sequence>
<gene>
    <name evidence="1" type="ORF">Ga0061068_10874</name>
</gene>